<evidence type="ECO:0000313" key="2">
    <source>
        <dbReference type="Proteomes" id="UP000007587"/>
    </source>
</evidence>
<accession>H8MVN7</accession>
<organism evidence="1 2">
    <name type="scientific">Corallococcus coralloides (strain ATCC 25202 / DSM 2259 / NBRC 100086 / M2)</name>
    <name type="common">Myxococcus coralloides</name>
    <dbReference type="NCBI Taxonomy" id="1144275"/>
    <lineage>
        <taxon>Bacteria</taxon>
        <taxon>Pseudomonadati</taxon>
        <taxon>Myxococcota</taxon>
        <taxon>Myxococcia</taxon>
        <taxon>Myxococcales</taxon>
        <taxon>Cystobacterineae</taxon>
        <taxon>Myxococcaceae</taxon>
        <taxon>Corallococcus</taxon>
    </lineage>
</organism>
<dbReference type="Proteomes" id="UP000007587">
    <property type="component" value="Chromosome"/>
</dbReference>
<dbReference type="AlphaFoldDB" id="H8MVN7"/>
<evidence type="ECO:0000313" key="1">
    <source>
        <dbReference type="EMBL" id="AFE05568.1"/>
    </source>
</evidence>
<name>H8MVN7_CORCM</name>
<dbReference type="NCBIfam" id="NF047353">
    <property type="entry name" value="tube_lmo2291"/>
    <property type="match status" value="1"/>
</dbReference>
<gene>
    <name evidence="1" type="ordered locus">COCOR_04017</name>
</gene>
<dbReference type="RefSeq" id="WP_014396829.1">
    <property type="nucleotide sequence ID" value="NC_017030.1"/>
</dbReference>
<dbReference type="KEGG" id="ccx:COCOR_04017"/>
<dbReference type="HOGENOM" id="CLU_1823278_0_0_7"/>
<protein>
    <submittedName>
        <fullName evidence="1">Uncharacterized protein</fullName>
    </submittedName>
</protein>
<sequence>MAEPQVLYAQNIHFAATAAGVLGPTTLLDGVTECSVSTSIDSIDANYFGSDGYKKNVTTLRGISINVSGHRHRGNAAQDLMESLVATGAVGYLTIIRDAAAEEGEQGLRYAVRVMSFDSGGPSSDVDKLTVSLTGQGAPVPV</sequence>
<keyword evidence="2" id="KW-1185">Reference proteome</keyword>
<dbReference type="OrthoDB" id="5384078at2"/>
<proteinExistence type="predicted"/>
<reference evidence="2" key="2">
    <citation type="submission" date="2012-03" db="EMBL/GenBank/DDBJ databases">
        <title>Genome sequence of the fruiting myxobacterium Corallococcus coralloides DSM 2259.</title>
        <authorList>
            <person name="Huntley S."/>
            <person name="Zhang Y."/>
            <person name="Treuner-Lange A."/>
            <person name="Sensen C.W."/>
            <person name="Sogaard-Andersen L."/>
        </authorList>
    </citation>
    <scope>NUCLEOTIDE SEQUENCE [LARGE SCALE GENOMIC DNA]</scope>
    <source>
        <strain evidence="2">ATCC 25202 / DSM 2259 / NBRC 100086 / M2</strain>
    </source>
</reference>
<dbReference type="STRING" id="1144275.COCOR_04017"/>
<reference evidence="1 2" key="1">
    <citation type="journal article" date="2012" name="J. Bacteriol.">
        <title>Complete Genome Sequence of the Fruiting Myxobacterium Corallococcus coralloides DSM 2259.</title>
        <authorList>
            <person name="Huntley S."/>
            <person name="Zhang Y."/>
            <person name="Treuner-Lange A."/>
            <person name="Kneip S."/>
            <person name="Sensen C.W."/>
            <person name="Sogaard-Andersen L."/>
        </authorList>
    </citation>
    <scope>NUCLEOTIDE SEQUENCE [LARGE SCALE GENOMIC DNA]</scope>
    <source>
        <strain evidence="2">ATCC 25202 / DSM 2259 / NBRC 100086 / M2</strain>
    </source>
</reference>
<dbReference type="EMBL" id="CP003389">
    <property type="protein sequence ID" value="AFE05568.1"/>
    <property type="molecule type" value="Genomic_DNA"/>
</dbReference>
<dbReference type="InParanoid" id="H8MVN7"/>